<dbReference type="RefSeq" id="WP_172990825.1">
    <property type="nucleotide sequence ID" value="NZ_CP054038.1"/>
</dbReference>
<protein>
    <submittedName>
        <fullName evidence="1">Uncharacterized protein</fullName>
    </submittedName>
</protein>
<name>A0A7D4TGS7_9MICO</name>
<organism evidence="1 2">
    <name type="scientific">Microbacterium hominis</name>
    <dbReference type="NCBI Taxonomy" id="162426"/>
    <lineage>
        <taxon>Bacteria</taxon>
        <taxon>Bacillati</taxon>
        <taxon>Actinomycetota</taxon>
        <taxon>Actinomycetes</taxon>
        <taxon>Micrococcales</taxon>
        <taxon>Microbacteriaceae</taxon>
        <taxon>Microbacterium</taxon>
    </lineage>
</organism>
<sequence length="253" mass="25735">MIGVRTDLDEYRAAVAELPATAALSDAADSIAVVRGAAGWARTVLHAVASGARAVVVDAPDSASGDLDALAGCAAPIVFSRRGLRADAAADAASSGRPAAVTVQLQAPRGGLRAALVDAVGWARVIAGADLAMHAAAGDDRSALVDLAYDGGGAVLIGSERLDARGILRLRATSVAPERVDVVTDGIAATVTRATPAGELVLPRRWEAPARLALRRAVAALEEGAAIDDLSQWRHDAALAERARAASSAELYQ</sequence>
<reference evidence="1 2" key="1">
    <citation type="submission" date="2020-05" db="EMBL/GenBank/DDBJ databases">
        <title>Strain PA2F3 complete genome.</title>
        <authorList>
            <person name="Kim Y.-S."/>
            <person name="Kim S.-J."/>
            <person name="Jung H.-k."/>
            <person name="Kim S.-E."/>
            <person name="Kim K.-H."/>
        </authorList>
    </citation>
    <scope>NUCLEOTIDE SEQUENCE [LARGE SCALE GENOMIC DNA]</scope>
    <source>
        <strain evidence="1 2">PA2F3</strain>
    </source>
</reference>
<evidence type="ECO:0000313" key="1">
    <source>
        <dbReference type="EMBL" id="QKJ20400.1"/>
    </source>
</evidence>
<evidence type="ECO:0000313" key="2">
    <source>
        <dbReference type="Proteomes" id="UP000502498"/>
    </source>
</evidence>
<dbReference type="EMBL" id="CP054038">
    <property type="protein sequence ID" value="QKJ20400.1"/>
    <property type="molecule type" value="Genomic_DNA"/>
</dbReference>
<accession>A0A7D4TGS7</accession>
<gene>
    <name evidence="1" type="ORF">HQM25_14195</name>
</gene>
<proteinExistence type="predicted"/>
<dbReference type="AlphaFoldDB" id="A0A7D4TGS7"/>
<dbReference type="Proteomes" id="UP000502498">
    <property type="component" value="Chromosome"/>
</dbReference>